<organism evidence="1 2">
    <name type="scientific">Streptococcus equi subsp. ruminatorum</name>
    <dbReference type="NCBI Taxonomy" id="254358"/>
    <lineage>
        <taxon>Bacteria</taxon>
        <taxon>Bacillati</taxon>
        <taxon>Bacillota</taxon>
        <taxon>Bacilli</taxon>
        <taxon>Lactobacillales</taxon>
        <taxon>Streptococcaceae</taxon>
        <taxon>Streptococcus</taxon>
    </lineage>
</organism>
<sequence length="81" mass="8049">MNTETINQFDVMNIKALATVEGGYSGKDCLKDMGGYMLIGAGSGALWGAPVGGIGALPGAFVGAIGGGFACMGGMIGNRFN</sequence>
<dbReference type="EMBL" id="JAAKFZ010000012">
    <property type="protein sequence ID" value="NGL84282.1"/>
    <property type="molecule type" value="Genomic_DNA"/>
</dbReference>
<proteinExistence type="predicted"/>
<name>A0A6M1KKN5_9STRE</name>
<evidence type="ECO:0000313" key="1">
    <source>
        <dbReference type="EMBL" id="NGL84282.1"/>
    </source>
</evidence>
<gene>
    <name evidence="1" type="ORF">G5B50_05800</name>
</gene>
<dbReference type="InterPro" id="IPR010133">
    <property type="entry name" value="Bacteriocin_signal_seq"/>
</dbReference>
<reference evidence="1 2" key="1">
    <citation type="submission" date="2020-02" db="EMBL/GenBank/DDBJ databases">
        <title>M-like protein SrM is not crucial to the virulence of a novel isolate of Streptococcus equi subsp. ruminatorum from Macaca mulatta.</title>
        <authorList>
            <person name="Guo G."/>
            <person name="Cheng L."/>
            <person name="Zhang W."/>
        </authorList>
    </citation>
    <scope>NUCLEOTIDE SEQUENCE [LARGE SCALE GENOMIC DNA]</scope>
    <source>
        <strain evidence="1 2">FJ1804</strain>
    </source>
</reference>
<dbReference type="RefSeq" id="WP_164336218.1">
    <property type="nucleotide sequence ID" value="NZ_JAAKFZ010000012.1"/>
</dbReference>
<dbReference type="AlphaFoldDB" id="A0A6M1KKN5"/>
<dbReference type="Pfam" id="PF10439">
    <property type="entry name" value="Bacteriocin_IIc"/>
    <property type="match status" value="1"/>
</dbReference>
<dbReference type="InterPro" id="IPR019493">
    <property type="entry name" value="Bacteriocin_IIb_lactacin-rel"/>
</dbReference>
<evidence type="ECO:0000313" key="2">
    <source>
        <dbReference type="Proteomes" id="UP000479499"/>
    </source>
</evidence>
<protein>
    <submittedName>
        <fullName evidence="1">Bacteriocin</fullName>
    </submittedName>
</protein>
<dbReference type="GO" id="GO:0042742">
    <property type="term" value="P:defense response to bacterium"/>
    <property type="evidence" value="ECO:0007669"/>
    <property type="project" value="InterPro"/>
</dbReference>
<dbReference type="NCBIfam" id="TIGR01847">
    <property type="entry name" value="bacteriocin_sig"/>
    <property type="match status" value="1"/>
</dbReference>
<comment type="caution">
    <text evidence="1">The sequence shown here is derived from an EMBL/GenBank/DDBJ whole genome shotgun (WGS) entry which is preliminary data.</text>
</comment>
<dbReference type="Proteomes" id="UP000479499">
    <property type="component" value="Unassembled WGS sequence"/>
</dbReference>
<accession>A0A6M1KKN5</accession>